<evidence type="ECO:0000313" key="2">
    <source>
        <dbReference type="Proteomes" id="UP000007843"/>
    </source>
</evidence>
<dbReference type="PATRIC" id="fig|1006551.4.peg.2420"/>
<dbReference type="EMBL" id="CP003218">
    <property type="protein sequence ID" value="AEX04131.1"/>
    <property type="molecule type" value="Genomic_DNA"/>
</dbReference>
<dbReference type="AlphaFoldDB" id="A0A0H3H3Z6"/>
<dbReference type="Proteomes" id="UP000007843">
    <property type="component" value="Chromosome"/>
</dbReference>
<dbReference type="Gene3D" id="2.60.200.60">
    <property type="match status" value="1"/>
</dbReference>
<dbReference type="InterPro" id="IPR008727">
    <property type="entry name" value="PAAR_motif"/>
</dbReference>
<name>A0A0H3H3Z6_KLEM8</name>
<dbReference type="RefSeq" id="WP_014228082.1">
    <property type="nucleotide sequence ID" value="NC_016612.1"/>
</dbReference>
<evidence type="ECO:0008006" key="3">
    <source>
        <dbReference type="Google" id="ProtNLM"/>
    </source>
</evidence>
<dbReference type="CDD" id="cd14744">
    <property type="entry name" value="PAAR_CT_2"/>
    <property type="match status" value="1"/>
</dbReference>
<dbReference type="HOGENOM" id="CLU_148568_4_2_6"/>
<organism evidence="1 2">
    <name type="scientific">Klebsiella michiganensis (strain ATCC 8724 / DSM 4798 / JCM 20051 / NBRC 3318 / NRRL B-199 / KCTC 1686 / BUCSAV 143 / CCM 1901)</name>
    <dbReference type="NCBI Taxonomy" id="1006551"/>
    <lineage>
        <taxon>Bacteria</taxon>
        <taxon>Pseudomonadati</taxon>
        <taxon>Pseudomonadota</taxon>
        <taxon>Gammaproteobacteria</taxon>
        <taxon>Enterobacterales</taxon>
        <taxon>Enterobacteriaceae</taxon>
        <taxon>Klebsiella/Raoultella group</taxon>
        <taxon>Klebsiella</taxon>
    </lineage>
</organism>
<dbReference type="KEGG" id="kox:KOX_12025"/>
<evidence type="ECO:0000313" key="1">
    <source>
        <dbReference type="EMBL" id="AEX04131.1"/>
    </source>
</evidence>
<sequence length="85" mass="8649">MRGVIRLGDSHSHGGNVITASGAMFDGKPVMLAGDTVSCPQHGTVPVTQGHPTWTMNGRAVIVDGCTAQCGCVLRTSLPNAGADC</sequence>
<protein>
    <recommendedName>
        <fullName evidence="3">PAAR domain-containing protein</fullName>
    </recommendedName>
</protein>
<gene>
    <name evidence="1" type="ordered locus">KOX_12025</name>
</gene>
<dbReference type="Pfam" id="PF05488">
    <property type="entry name" value="PAAR_motif"/>
    <property type="match status" value="1"/>
</dbReference>
<proteinExistence type="predicted"/>
<accession>A0A0H3H3Z6</accession>
<reference evidence="1 2" key="1">
    <citation type="journal article" date="2012" name="J. Bacteriol.">
        <title>Complete genome sequence of Klebsiella oxytoca KCTC 1686, used in production of 2,3-butanediol.</title>
        <authorList>
            <person name="Shin S.H."/>
            <person name="Kim S."/>
            <person name="Kim J.Y."/>
            <person name="Lee S."/>
            <person name="Um Y."/>
            <person name="Oh M.K."/>
            <person name="Kim Y.R."/>
            <person name="Lee J."/>
            <person name="Yang K.S."/>
        </authorList>
    </citation>
    <scope>NUCLEOTIDE SEQUENCE [LARGE SCALE GENOMIC DNA]</scope>
    <source>
        <strain evidence="2">ATCC 8724 / DSM 4798 / JCM 20051 / NBRC 3318 / NRRL B-199 / KCTC 1686</strain>
    </source>
</reference>